<sequence length="140" mass="16072">MLNLVFSEAIQNLNFSNLLYLLFFTLSLCIFVYGAFCLIRVLIPRLSKEVEVYQGTYKDSLYFFEAIAKSTFPEYKEKVAKRIEEDDINDIMSQIFINAKICTIKYSLYKKGIKFSFLGIAGILILYVIGIILLKSGGFN</sequence>
<evidence type="ECO:0000256" key="7">
    <source>
        <dbReference type="ARBA" id="ARBA00023136"/>
    </source>
</evidence>
<gene>
    <name evidence="10" type="ORF">OEV82_05155</name>
</gene>
<comment type="subcellular location">
    <subcellularLocation>
        <location evidence="1">Cell membrane</location>
    </subcellularLocation>
</comment>
<keyword evidence="7 8" id="KW-0472">Membrane</keyword>
<evidence type="ECO:0000256" key="5">
    <source>
        <dbReference type="ARBA" id="ARBA00022989"/>
    </source>
</evidence>
<keyword evidence="6" id="KW-0051">Antiviral defense</keyword>
<evidence type="ECO:0000256" key="8">
    <source>
        <dbReference type="SAM" id="Phobius"/>
    </source>
</evidence>
<keyword evidence="3 8" id="KW-0812">Transmembrane</keyword>
<keyword evidence="11" id="KW-1185">Reference proteome</keyword>
<evidence type="ECO:0000313" key="10">
    <source>
        <dbReference type="EMBL" id="MCU9593837.1"/>
    </source>
</evidence>
<keyword evidence="2" id="KW-1003">Cell membrane</keyword>
<feature type="transmembrane region" description="Helical" evidence="8">
    <location>
        <begin position="115"/>
        <end position="134"/>
    </location>
</feature>
<protein>
    <submittedName>
        <fullName evidence="10">DUF5706 domain-containing protein</fullName>
    </submittedName>
</protein>
<evidence type="ECO:0000256" key="4">
    <source>
        <dbReference type="ARBA" id="ARBA00022741"/>
    </source>
</evidence>
<reference evidence="10 11" key="1">
    <citation type="submission" date="2022-10" db="EMBL/GenBank/DDBJ databases">
        <title>Description of Fervidibacillus gen. nov. in the family Fervidibacillaceae fam. nov. with two species, Fervidibacillus albus sp. nov., and Fervidibacillus halotolerans sp. nov., isolated from tidal flat sediments.</title>
        <authorList>
            <person name="Kwon K.K."/>
            <person name="Yang S.-H."/>
        </authorList>
    </citation>
    <scope>NUCLEOTIDE SEQUENCE [LARGE SCALE GENOMIC DNA]</scope>
    <source>
        <strain evidence="10 11">DSM 23332</strain>
    </source>
</reference>
<evidence type="ECO:0000256" key="2">
    <source>
        <dbReference type="ARBA" id="ARBA00022475"/>
    </source>
</evidence>
<feature type="domain" description="Pycsar effector protein" evidence="9">
    <location>
        <begin position="7"/>
        <end position="129"/>
    </location>
</feature>
<evidence type="ECO:0000313" key="11">
    <source>
        <dbReference type="Proteomes" id="UP001208656"/>
    </source>
</evidence>
<proteinExistence type="predicted"/>
<dbReference type="InterPro" id="IPR043760">
    <property type="entry name" value="PycTM_dom"/>
</dbReference>
<dbReference type="Pfam" id="PF18967">
    <property type="entry name" value="PycTM"/>
    <property type="match status" value="1"/>
</dbReference>
<evidence type="ECO:0000256" key="1">
    <source>
        <dbReference type="ARBA" id="ARBA00004236"/>
    </source>
</evidence>
<keyword evidence="5 8" id="KW-1133">Transmembrane helix</keyword>
<evidence type="ECO:0000259" key="9">
    <source>
        <dbReference type="Pfam" id="PF18967"/>
    </source>
</evidence>
<keyword evidence="4" id="KW-0547">Nucleotide-binding</keyword>
<organism evidence="10 11">
    <name type="scientific">Pallidibacillus thermolactis</name>
    <dbReference type="NCBI Taxonomy" id="251051"/>
    <lineage>
        <taxon>Bacteria</taxon>
        <taxon>Bacillati</taxon>
        <taxon>Bacillota</taxon>
        <taxon>Bacilli</taxon>
        <taxon>Bacillales</taxon>
        <taxon>Bacillaceae</taxon>
        <taxon>Pallidibacillus</taxon>
    </lineage>
</organism>
<evidence type="ECO:0000256" key="3">
    <source>
        <dbReference type="ARBA" id="ARBA00022692"/>
    </source>
</evidence>
<accession>A0ABT2WIF9</accession>
<comment type="caution">
    <text evidence="10">The sequence shown here is derived from an EMBL/GenBank/DDBJ whole genome shotgun (WGS) entry which is preliminary data.</text>
</comment>
<feature type="transmembrane region" description="Helical" evidence="8">
    <location>
        <begin position="20"/>
        <end position="43"/>
    </location>
</feature>
<name>A0ABT2WIF9_9BACI</name>
<dbReference type="Proteomes" id="UP001208656">
    <property type="component" value="Unassembled WGS sequence"/>
</dbReference>
<evidence type="ECO:0000256" key="6">
    <source>
        <dbReference type="ARBA" id="ARBA00023118"/>
    </source>
</evidence>
<dbReference type="EMBL" id="JAOUSE010000009">
    <property type="protein sequence ID" value="MCU9593837.1"/>
    <property type="molecule type" value="Genomic_DNA"/>
</dbReference>
<dbReference type="RefSeq" id="WP_263061267.1">
    <property type="nucleotide sequence ID" value="NZ_JAOUSE010000009.1"/>
</dbReference>